<dbReference type="AlphaFoldDB" id="A0A7S8EAM2"/>
<dbReference type="EMBL" id="CP062983">
    <property type="protein sequence ID" value="QPC83426.1"/>
    <property type="molecule type" value="Genomic_DNA"/>
</dbReference>
<keyword evidence="1" id="KW-0378">Hydrolase</keyword>
<dbReference type="RefSeq" id="WP_195171493.1">
    <property type="nucleotide sequence ID" value="NZ_CP062983.1"/>
</dbReference>
<evidence type="ECO:0000313" key="1">
    <source>
        <dbReference type="EMBL" id="QPC83426.1"/>
    </source>
</evidence>
<dbReference type="Gene3D" id="3.60.15.10">
    <property type="entry name" value="Ribonuclease Z/Hydroxyacylglutathione hydrolase-like"/>
    <property type="match status" value="1"/>
</dbReference>
<dbReference type="Proteomes" id="UP000594468">
    <property type="component" value="Chromosome"/>
</dbReference>
<keyword evidence="2" id="KW-1185">Reference proteome</keyword>
<protein>
    <submittedName>
        <fullName evidence="1">MBL fold metallo-hydrolase</fullName>
    </submittedName>
</protein>
<dbReference type="KEGG" id="pmet:G4Y79_03320"/>
<reference evidence="1 2" key="1">
    <citation type="submission" date="2020-02" db="EMBL/GenBank/DDBJ databases">
        <authorList>
            <person name="Zheng R.K."/>
            <person name="Sun C.M."/>
        </authorList>
    </citation>
    <scope>NUCLEOTIDE SEQUENCE [LARGE SCALE GENOMIC DNA]</scope>
    <source>
        <strain evidence="2">rifampicinis</strain>
    </source>
</reference>
<dbReference type="PANTHER" id="PTHR39189:SF1">
    <property type="entry name" value="UPF0173 METAL-DEPENDENT HYDROLASE YTKL"/>
    <property type="match status" value="1"/>
</dbReference>
<dbReference type="SUPFAM" id="SSF56281">
    <property type="entry name" value="Metallo-hydrolase/oxidoreductase"/>
    <property type="match status" value="1"/>
</dbReference>
<organism evidence="1 2">
    <name type="scientific">Phototrophicus methaneseepsis</name>
    <dbReference type="NCBI Taxonomy" id="2710758"/>
    <lineage>
        <taxon>Bacteria</taxon>
        <taxon>Bacillati</taxon>
        <taxon>Chloroflexota</taxon>
        <taxon>Candidatus Thermofontia</taxon>
        <taxon>Phototrophicales</taxon>
        <taxon>Phototrophicaceae</taxon>
        <taxon>Phototrophicus</taxon>
    </lineage>
</organism>
<name>A0A7S8EAM2_9CHLR</name>
<sequence length="213" mass="23099">MDITWYGHSCFRITERGQTTVVTDPYHADIGLSELKIKGDVVTISHDDLGHNAVDLVKGQQYSLRGPGEYEIGGVFIRGIAMHTVTNDIVSPNVAYMIEYDNNLTVLHLGGLKHVPDQSTIEELGEVTVLLLPVGGGSGLRPTEAADVIAVIEPSYVVPMHYAQPGLKFDLEPVDKFLKAVGVSKAVEEDMLRVTAGTLPEQPQVVLLTPAQE</sequence>
<dbReference type="PANTHER" id="PTHR39189">
    <property type="entry name" value="UPF0173 METAL-DEPENDENT HYDROLASE YTKL"/>
    <property type="match status" value="1"/>
</dbReference>
<gene>
    <name evidence="1" type="ORF">G4Y79_03320</name>
</gene>
<accession>A0A7S8EAM2</accession>
<dbReference type="GO" id="GO:0016787">
    <property type="term" value="F:hydrolase activity"/>
    <property type="evidence" value="ECO:0007669"/>
    <property type="project" value="UniProtKB-KW"/>
</dbReference>
<dbReference type="Pfam" id="PF13483">
    <property type="entry name" value="Lactamase_B_3"/>
    <property type="match status" value="1"/>
</dbReference>
<evidence type="ECO:0000313" key="2">
    <source>
        <dbReference type="Proteomes" id="UP000594468"/>
    </source>
</evidence>
<proteinExistence type="predicted"/>
<dbReference type="InterPro" id="IPR036866">
    <property type="entry name" value="RibonucZ/Hydroxyglut_hydro"/>
</dbReference>